<dbReference type="InterPro" id="IPR004606">
    <property type="entry name" value="Mop_domain"/>
</dbReference>
<evidence type="ECO:0000256" key="2">
    <source>
        <dbReference type="ARBA" id="ARBA00022475"/>
    </source>
</evidence>
<dbReference type="FunFam" id="3.40.50.300:FF:000634">
    <property type="entry name" value="Molybdenum import ATP-binding protein ModC"/>
    <property type="match status" value="1"/>
</dbReference>
<evidence type="ECO:0000256" key="1">
    <source>
        <dbReference type="ARBA" id="ARBA00022448"/>
    </source>
</evidence>
<evidence type="ECO:0000256" key="4">
    <source>
        <dbReference type="ARBA" id="ARBA00022519"/>
    </source>
</evidence>
<evidence type="ECO:0000256" key="6">
    <source>
        <dbReference type="ARBA" id="ARBA00022840"/>
    </source>
</evidence>
<dbReference type="InterPro" id="IPR027417">
    <property type="entry name" value="P-loop_NTPase"/>
</dbReference>
<evidence type="ECO:0000259" key="10">
    <source>
        <dbReference type="PROSITE" id="PS50893"/>
    </source>
</evidence>
<keyword evidence="3 9" id="KW-0500">Molybdenum</keyword>
<dbReference type="Gene3D" id="2.40.50.100">
    <property type="match status" value="1"/>
</dbReference>
<dbReference type="GO" id="GO:0140359">
    <property type="term" value="F:ABC-type transporter activity"/>
    <property type="evidence" value="ECO:0007669"/>
    <property type="project" value="InterPro"/>
</dbReference>
<evidence type="ECO:0000313" key="13">
    <source>
        <dbReference type="Proteomes" id="UP000294444"/>
    </source>
</evidence>
<name>A0A4P7CM01_9PAST</name>
<dbReference type="SUPFAM" id="SSF52540">
    <property type="entry name" value="P-loop containing nucleoside triphosphate hydrolases"/>
    <property type="match status" value="1"/>
</dbReference>
<dbReference type="NCBIfam" id="TIGR02142">
    <property type="entry name" value="modC_ABC"/>
    <property type="match status" value="1"/>
</dbReference>
<keyword evidence="13" id="KW-1185">Reference proteome</keyword>
<dbReference type="GO" id="GO:0015098">
    <property type="term" value="F:molybdate ion transmembrane transporter activity"/>
    <property type="evidence" value="ECO:0007669"/>
    <property type="project" value="InterPro"/>
</dbReference>
<reference evidence="12 13" key="1">
    <citation type="submission" date="2019-03" db="EMBL/GenBank/DDBJ databases">
        <authorList>
            <person name="Che Y."/>
            <person name="Zhou L."/>
        </authorList>
    </citation>
    <scope>NUCLEOTIDE SEQUENCE [LARGE SCALE GENOMIC DNA]</scope>
    <source>
        <strain evidence="12 13">AIFJ1607</strain>
    </source>
</reference>
<keyword evidence="7" id="KW-1278">Translocase</keyword>
<keyword evidence="8" id="KW-0472">Membrane</keyword>
<feature type="domain" description="Mop" evidence="11">
    <location>
        <begin position="294"/>
        <end position="355"/>
    </location>
</feature>
<accession>A0A4P7CM01</accession>
<dbReference type="PANTHER" id="PTHR43514">
    <property type="entry name" value="ABC TRANSPORTER I FAMILY MEMBER 10"/>
    <property type="match status" value="1"/>
</dbReference>
<dbReference type="InterPro" id="IPR050334">
    <property type="entry name" value="Molybdenum_import_ModC"/>
</dbReference>
<dbReference type="KEGG" id="aio:EXH44_09370"/>
<evidence type="ECO:0000313" key="12">
    <source>
        <dbReference type="EMBL" id="QBQ64417.1"/>
    </source>
</evidence>
<dbReference type="InterPro" id="IPR005116">
    <property type="entry name" value="Transp-assoc_OB_typ1"/>
</dbReference>
<evidence type="ECO:0000256" key="9">
    <source>
        <dbReference type="PROSITE-ProRule" id="PRU01213"/>
    </source>
</evidence>
<organism evidence="12 13">
    <name type="scientific">Actinobacillus indolicus</name>
    <dbReference type="NCBI Taxonomy" id="51049"/>
    <lineage>
        <taxon>Bacteria</taxon>
        <taxon>Pseudomonadati</taxon>
        <taxon>Pseudomonadota</taxon>
        <taxon>Gammaproteobacteria</taxon>
        <taxon>Pasteurellales</taxon>
        <taxon>Pasteurellaceae</taxon>
        <taxon>Actinobacillus</taxon>
    </lineage>
</organism>
<keyword evidence="5" id="KW-0547">Nucleotide-binding</keyword>
<feature type="domain" description="ABC transporter" evidence="10">
    <location>
        <begin position="3"/>
        <end position="233"/>
    </location>
</feature>
<dbReference type="InterPro" id="IPR017871">
    <property type="entry name" value="ABC_transporter-like_CS"/>
</dbReference>
<dbReference type="InterPro" id="IPR011868">
    <property type="entry name" value="ModC_ABC_ATP-bd"/>
</dbReference>
<dbReference type="GO" id="GO:0016887">
    <property type="term" value="F:ATP hydrolysis activity"/>
    <property type="evidence" value="ECO:0007669"/>
    <property type="project" value="InterPro"/>
</dbReference>
<evidence type="ECO:0000256" key="8">
    <source>
        <dbReference type="ARBA" id="ARBA00023136"/>
    </source>
</evidence>
<keyword evidence="2" id="KW-1003">Cell membrane</keyword>
<dbReference type="Proteomes" id="UP000294444">
    <property type="component" value="Chromosome"/>
</dbReference>
<evidence type="ECO:0000256" key="5">
    <source>
        <dbReference type="ARBA" id="ARBA00022741"/>
    </source>
</evidence>
<dbReference type="RefSeq" id="WP_162857232.1">
    <property type="nucleotide sequence ID" value="NZ_CP038145.1"/>
</dbReference>
<evidence type="ECO:0000256" key="7">
    <source>
        <dbReference type="ARBA" id="ARBA00022967"/>
    </source>
</evidence>
<keyword evidence="6 12" id="KW-0067">ATP-binding</keyword>
<proteinExistence type="predicted"/>
<dbReference type="PROSITE" id="PS00211">
    <property type="entry name" value="ABC_TRANSPORTER_1"/>
    <property type="match status" value="1"/>
</dbReference>
<dbReference type="GO" id="GO:0016020">
    <property type="term" value="C:membrane"/>
    <property type="evidence" value="ECO:0007669"/>
    <property type="project" value="InterPro"/>
</dbReference>
<dbReference type="GO" id="GO:0005524">
    <property type="term" value="F:ATP binding"/>
    <property type="evidence" value="ECO:0007669"/>
    <property type="project" value="UniProtKB-KW"/>
</dbReference>
<dbReference type="PANTHER" id="PTHR43514:SF4">
    <property type="entry name" value="ABC TRANSPORTER I FAMILY MEMBER 10"/>
    <property type="match status" value="1"/>
</dbReference>
<dbReference type="InterPro" id="IPR003593">
    <property type="entry name" value="AAA+_ATPase"/>
</dbReference>
<dbReference type="AlphaFoldDB" id="A0A4P7CM01"/>
<keyword evidence="4" id="KW-0997">Cell inner membrane</keyword>
<evidence type="ECO:0000256" key="3">
    <source>
        <dbReference type="ARBA" id="ARBA00022505"/>
    </source>
</evidence>
<protein>
    <submittedName>
        <fullName evidence="12">Molybdenum ABC transporter ATP-binding protein ModC</fullName>
    </submittedName>
</protein>
<sequence length="355" mass="40051">MSIQTLHLDVTHQFGDLHLNVQADIPAKGVTAIFGRSGAGKSSLINLVAGLTKLHQGKIILNGRTLFDAEKRINLPPEKRKVGYVFQEHRLFPHYRVEGNLKYGCKRLDQAKFLQLVELLGISHLLNRFPISLSGGEKQRVAIGRALLSEPDILLMDEPLSALDLPRKNELMEYLGKLAKNLDIPILYVSHSLDEVVRLADHLLLLENGKVVAFDKTVNVWHSPEFAAWQPDVQRLSLLELPIVQQQADYNMQALAIGEQRIWINQQPRYQLGDTVRITIGSKDVSITLMKPEKSSIRNILQGNICKIVKQSDRYDLAVQVAEQEIWASISLWSFDELAFQLGQSVYLQIKSVSI</sequence>
<dbReference type="Gene3D" id="3.40.50.300">
    <property type="entry name" value="P-loop containing nucleotide triphosphate hydrolases"/>
    <property type="match status" value="1"/>
</dbReference>
<dbReference type="Pfam" id="PF00005">
    <property type="entry name" value="ABC_tran"/>
    <property type="match status" value="1"/>
</dbReference>
<keyword evidence="1" id="KW-0813">Transport</keyword>
<dbReference type="Pfam" id="PF03459">
    <property type="entry name" value="TOBE"/>
    <property type="match status" value="1"/>
</dbReference>
<gene>
    <name evidence="12" type="primary">modC</name>
    <name evidence="12" type="ORF">EXH44_09370</name>
</gene>
<dbReference type="PROSITE" id="PS50893">
    <property type="entry name" value="ABC_TRANSPORTER_2"/>
    <property type="match status" value="1"/>
</dbReference>
<dbReference type="SMART" id="SM00382">
    <property type="entry name" value="AAA"/>
    <property type="match status" value="1"/>
</dbReference>
<dbReference type="PROSITE" id="PS51866">
    <property type="entry name" value="MOP"/>
    <property type="match status" value="1"/>
</dbReference>
<dbReference type="NCBIfam" id="NF008355">
    <property type="entry name" value="PRK11144.1"/>
    <property type="match status" value="1"/>
</dbReference>
<dbReference type="EMBL" id="CP038145">
    <property type="protein sequence ID" value="QBQ64417.1"/>
    <property type="molecule type" value="Genomic_DNA"/>
</dbReference>
<evidence type="ECO:0000259" key="11">
    <source>
        <dbReference type="PROSITE" id="PS51866"/>
    </source>
</evidence>
<dbReference type="InterPro" id="IPR003439">
    <property type="entry name" value="ABC_transporter-like_ATP-bd"/>
</dbReference>
<dbReference type="InterPro" id="IPR008995">
    <property type="entry name" value="Mo/tungstate-bd_C_term_dom"/>
</dbReference>
<dbReference type="SUPFAM" id="SSF50331">
    <property type="entry name" value="MOP-like"/>
    <property type="match status" value="1"/>
</dbReference>